<dbReference type="PANTHER" id="PTHR12526:SF630">
    <property type="entry name" value="GLYCOSYLTRANSFERASE"/>
    <property type="match status" value="1"/>
</dbReference>
<keyword evidence="4" id="KW-1185">Reference proteome</keyword>
<dbReference type="InterPro" id="IPR028098">
    <property type="entry name" value="Glyco_trans_4-like_N"/>
</dbReference>
<dbReference type="Proteomes" id="UP000729733">
    <property type="component" value="Unassembled WGS sequence"/>
</dbReference>
<dbReference type="Pfam" id="PF13439">
    <property type="entry name" value="Glyco_transf_4"/>
    <property type="match status" value="1"/>
</dbReference>
<dbReference type="RefSeq" id="WP_229642317.1">
    <property type="nucleotide sequence ID" value="NZ_JADWDC010000072.1"/>
</dbReference>
<dbReference type="AlphaFoldDB" id="A0A964FGR3"/>
<proteinExistence type="predicted"/>
<organism evidence="3 4">
    <name type="scientific">Waterburya agarophytonicola KI4</name>
    <dbReference type="NCBI Taxonomy" id="2874699"/>
    <lineage>
        <taxon>Bacteria</taxon>
        <taxon>Bacillati</taxon>
        <taxon>Cyanobacteriota</taxon>
        <taxon>Cyanophyceae</taxon>
        <taxon>Pleurocapsales</taxon>
        <taxon>Hyellaceae</taxon>
        <taxon>Waterburya</taxon>
        <taxon>Waterburya agarophytonicola</taxon>
    </lineage>
</organism>
<dbReference type="PANTHER" id="PTHR12526">
    <property type="entry name" value="GLYCOSYLTRANSFERASE"/>
    <property type="match status" value="1"/>
</dbReference>
<name>A0A964FGR3_9CYAN</name>
<dbReference type="GO" id="GO:0016757">
    <property type="term" value="F:glycosyltransferase activity"/>
    <property type="evidence" value="ECO:0007669"/>
    <property type="project" value="InterPro"/>
</dbReference>
<dbReference type="SUPFAM" id="SSF53756">
    <property type="entry name" value="UDP-Glycosyltransferase/glycogen phosphorylase"/>
    <property type="match status" value="1"/>
</dbReference>
<feature type="domain" description="Glycosyltransferase subfamily 4-like N-terminal" evidence="2">
    <location>
        <begin position="13"/>
        <end position="173"/>
    </location>
</feature>
<reference evidence="3" key="1">
    <citation type="journal article" date="2021" name="Antonie Van Leeuwenhoek">
        <title>Draft genome and description of Waterburya agarophytonicola gen. nov. sp. nov. (Pleurocapsales, Cyanobacteria): a seaweed symbiont.</title>
        <authorList>
            <person name="Bonthond G."/>
            <person name="Shalygin S."/>
            <person name="Bayer T."/>
            <person name="Weinberger F."/>
        </authorList>
    </citation>
    <scope>NUCLEOTIDE SEQUENCE</scope>
    <source>
        <strain evidence="3">KI4</strain>
    </source>
</reference>
<dbReference type="InterPro" id="IPR001296">
    <property type="entry name" value="Glyco_trans_1"/>
</dbReference>
<gene>
    <name evidence="3" type="ORF">I4641_19820</name>
</gene>
<evidence type="ECO:0000313" key="3">
    <source>
        <dbReference type="EMBL" id="MCC0179215.1"/>
    </source>
</evidence>
<dbReference type="Pfam" id="PF00534">
    <property type="entry name" value="Glycos_transf_1"/>
    <property type="match status" value="1"/>
</dbReference>
<evidence type="ECO:0000259" key="2">
    <source>
        <dbReference type="Pfam" id="PF13439"/>
    </source>
</evidence>
<dbReference type="Gene3D" id="3.40.50.2000">
    <property type="entry name" value="Glycogen Phosphorylase B"/>
    <property type="match status" value="2"/>
</dbReference>
<comment type="caution">
    <text evidence="3">The sequence shown here is derived from an EMBL/GenBank/DDBJ whole genome shotgun (WGS) entry which is preliminary data.</text>
</comment>
<accession>A0A964FGR3</accession>
<protein>
    <submittedName>
        <fullName evidence="3">Glycosyltransferase family 4 protein</fullName>
    </submittedName>
</protein>
<dbReference type="CDD" id="cd03808">
    <property type="entry name" value="GT4_CapM-like"/>
    <property type="match status" value="1"/>
</dbReference>
<dbReference type="EMBL" id="JADWDC010000072">
    <property type="protein sequence ID" value="MCC0179215.1"/>
    <property type="molecule type" value="Genomic_DNA"/>
</dbReference>
<evidence type="ECO:0000259" key="1">
    <source>
        <dbReference type="Pfam" id="PF00534"/>
    </source>
</evidence>
<feature type="domain" description="Glycosyl transferase family 1" evidence="1">
    <location>
        <begin position="188"/>
        <end position="338"/>
    </location>
</feature>
<sequence length="371" mass="41038">MNILFVITRADAIGGAQVHVKDLAIALQKDRHKVLILTGQQGVFNEDLREAGIESIPCEFLRKQINPFLDGKSLRYILHIISEFRPDLIAAHSSKTGILGRLASKMSQIPCVFTAHGWSFTTGIPQPNRTIYRVLEKATAFLADKIICVSEHDRSIGIKAGMDSAKLLTVHNGMKDITPNLMANPVGGQPIKVAMIARFDRQKDHATLIEAFQDLNAELILIGDGPSMLKTQKQVEKLNMAKKVQFLGFRQDIAQILAEVQIFTLISNWEGLPCTIIEAMRAGLPVVASDVGGVKEIVIDSQTGYVIPRGDAIALHQKLAYLIENESARTSMGILARQKYESELTFKHMYERTLAVYEQVVADRANAIAIK</sequence>
<evidence type="ECO:0000313" key="4">
    <source>
        <dbReference type="Proteomes" id="UP000729733"/>
    </source>
</evidence>